<dbReference type="CDD" id="cd00568">
    <property type="entry name" value="TPP_enzymes"/>
    <property type="match status" value="1"/>
</dbReference>
<reference evidence="15" key="1">
    <citation type="submission" date="2019-12" db="EMBL/GenBank/DDBJ databases">
        <title>Mycobacterium spongiae sp. nov.</title>
        <authorList>
            <person name="Stinear T."/>
        </authorList>
    </citation>
    <scope>NUCLEOTIDE SEQUENCE</scope>
    <source>
        <strain evidence="15">FSD4b-SM</strain>
    </source>
</reference>
<evidence type="ECO:0000256" key="4">
    <source>
        <dbReference type="ARBA" id="ARBA00013145"/>
    </source>
</evidence>
<dbReference type="KEGG" id="mspg:F6B93_02400"/>
<dbReference type="Pfam" id="PF00205">
    <property type="entry name" value="TPP_enzyme_M"/>
    <property type="match status" value="1"/>
</dbReference>
<keyword evidence="8 11" id="KW-0786">Thiamine pyrophosphate</keyword>
<dbReference type="InterPro" id="IPR011766">
    <property type="entry name" value="TPP_enzyme_TPP-bd"/>
</dbReference>
<dbReference type="GO" id="GO:0050660">
    <property type="term" value="F:flavin adenine dinucleotide binding"/>
    <property type="evidence" value="ECO:0007669"/>
    <property type="project" value="TreeGrafter"/>
</dbReference>
<evidence type="ECO:0000256" key="11">
    <source>
        <dbReference type="RuleBase" id="RU362132"/>
    </source>
</evidence>
<feature type="domain" description="Thiamine pyrophosphate enzyme N-terminal TPP-binding" evidence="14">
    <location>
        <begin position="1"/>
        <end position="112"/>
    </location>
</feature>
<evidence type="ECO:0000256" key="6">
    <source>
        <dbReference type="ARBA" id="ARBA00022630"/>
    </source>
</evidence>
<dbReference type="Pfam" id="PF02776">
    <property type="entry name" value="TPP_enzyme_N"/>
    <property type="match status" value="1"/>
</dbReference>
<dbReference type="GO" id="GO:0009097">
    <property type="term" value="P:isoleucine biosynthetic process"/>
    <property type="evidence" value="ECO:0007669"/>
    <property type="project" value="TreeGrafter"/>
</dbReference>
<evidence type="ECO:0000256" key="1">
    <source>
        <dbReference type="ARBA" id="ARBA00004974"/>
    </source>
</evidence>
<keyword evidence="6" id="KW-0285">Flavoprotein</keyword>
<evidence type="ECO:0000313" key="15">
    <source>
        <dbReference type="EMBL" id="QUR66085.1"/>
    </source>
</evidence>
<sequence>MKVADYLISSLGEQGVGHIFLDLGGLNDAFMPALTGTSGVRPIVAAFEGGAAYMADGYARAGGGLGVCMGIGGPGVLNMVTPLTAAMTDRTPVLAISGEVARSWEGMGGFQDASGAGIDDISALRAVTGLSVSLSSPAVVPHHLRHAMTHALTQRVPTHISVPVDVQRADIDATWHRIGRDLVSPAIVDERALANLAAALAEPDHQRIVVLAGPGVLHADGTAQLRAFVERFDIPVATTLSGKGLIEEDHPLALGVFGYGGSRWAIDAIRSDDVDVLIVVGSGLSQRDTLQWDPAMLPSKRMAHIDPDPLRIGRTWPSEHAVVANPATALAWLLEFVDAQALDSGRAARRAFLDTVRGRGPRHLRAEDTTSDAVPMHPARAVSELRAAFPDDGVLCVDSGAHRAWFAEYWDVRQPGTHYSLTNLGPMGGAIPLGIGVQLARPQQPLLVATGDGCMLMHGMELHTAAREGIPIVVAVMNNSSYGNIYYRAHAMGPGPERLTDIAGMDWVGFARSVGADGERVEEPTEIAAAVSRALATDGPYLLDLVIDKTHPTPVGPWRQRQREWEDND</sequence>
<evidence type="ECO:0000256" key="5">
    <source>
        <dbReference type="ARBA" id="ARBA00022605"/>
    </source>
</evidence>
<dbReference type="EMBL" id="CP046600">
    <property type="protein sequence ID" value="QUR66085.1"/>
    <property type="molecule type" value="Genomic_DNA"/>
</dbReference>
<protein>
    <recommendedName>
        <fullName evidence="4">acetolactate synthase</fullName>
        <ecNumber evidence="4">2.2.1.6</ecNumber>
    </recommendedName>
</protein>
<organism evidence="15 16">
    <name type="scientific">Mycobacterium spongiae</name>
    <dbReference type="NCBI Taxonomy" id="886343"/>
    <lineage>
        <taxon>Bacteria</taxon>
        <taxon>Bacillati</taxon>
        <taxon>Actinomycetota</taxon>
        <taxon>Actinomycetes</taxon>
        <taxon>Mycobacteriales</taxon>
        <taxon>Mycobacteriaceae</taxon>
        <taxon>Mycobacterium</taxon>
    </lineage>
</organism>
<evidence type="ECO:0000256" key="9">
    <source>
        <dbReference type="ARBA" id="ARBA00023304"/>
    </source>
</evidence>
<evidence type="ECO:0000256" key="3">
    <source>
        <dbReference type="ARBA" id="ARBA00007812"/>
    </source>
</evidence>
<evidence type="ECO:0000256" key="8">
    <source>
        <dbReference type="ARBA" id="ARBA00023052"/>
    </source>
</evidence>
<accession>A0A975PVG4</accession>
<comment type="similarity">
    <text evidence="3 11">Belongs to the TPP enzyme family.</text>
</comment>
<gene>
    <name evidence="15" type="ORF">F6B93_02400</name>
</gene>
<dbReference type="Pfam" id="PF02775">
    <property type="entry name" value="TPP_enzyme_C"/>
    <property type="match status" value="1"/>
</dbReference>
<keyword evidence="5" id="KW-0028">Amino-acid biosynthesis</keyword>
<dbReference type="InterPro" id="IPR012000">
    <property type="entry name" value="Thiamin_PyroP_enz_cen_dom"/>
</dbReference>
<feature type="domain" description="Thiamine pyrophosphate enzyme central" evidence="12">
    <location>
        <begin position="205"/>
        <end position="331"/>
    </location>
</feature>
<evidence type="ECO:0000313" key="16">
    <source>
        <dbReference type="Proteomes" id="UP000682202"/>
    </source>
</evidence>
<comment type="pathway">
    <text evidence="1">Amino-acid biosynthesis; L-isoleucine biosynthesis; L-isoleucine from 2-oxobutanoate: step 1/4.</text>
</comment>
<dbReference type="Proteomes" id="UP000682202">
    <property type="component" value="Chromosome"/>
</dbReference>
<dbReference type="SUPFAM" id="SSF52467">
    <property type="entry name" value="DHS-like NAD/FAD-binding domain"/>
    <property type="match status" value="1"/>
</dbReference>
<dbReference type="GO" id="GO:0030976">
    <property type="term" value="F:thiamine pyrophosphate binding"/>
    <property type="evidence" value="ECO:0007669"/>
    <property type="project" value="InterPro"/>
</dbReference>
<dbReference type="PANTHER" id="PTHR18968">
    <property type="entry name" value="THIAMINE PYROPHOSPHATE ENZYMES"/>
    <property type="match status" value="1"/>
</dbReference>
<feature type="domain" description="Thiamine pyrophosphate enzyme TPP-binding" evidence="13">
    <location>
        <begin position="398"/>
        <end position="544"/>
    </location>
</feature>
<comment type="catalytic activity">
    <reaction evidence="10">
        <text>2 pyruvate + H(+) = (2S)-2-acetolactate + CO2</text>
        <dbReference type="Rhea" id="RHEA:25249"/>
        <dbReference type="ChEBI" id="CHEBI:15361"/>
        <dbReference type="ChEBI" id="CHEBI:15378"/>
        <dbReference type="ChEBI" id="CHEBI:16526"/>
        <dbReference type="ChEBI" id="CHEBI:58476"/>
        <dbReference type="EC" id="2.2.1.6"/>
    </reaction>
</comment>
<dbReference type="RefSeq" id="WP_211697562.1">
    <property type="nucleotide sequence ID" value="NZ_CP046600.1"/>
</dbReference>
<dbReference type="InterPro" id="IPR045229">
    <property type="entry name" value="TPP_enz"/>
</dbReference>
<dbReference type="EC" id="2.2.1.6" evidence="4"/>
<keyword evidence="7" id="KW-0274">FAD</keyword>
<evidence type="ECO:0000259" key="12">
    <source>
        <dbReference type="Pfam" id="PF00205"/>
    </source>
</evidence>
<comment type="pathway">
    <text evidence="2">Amino-acid biosynthesis; L-valine biosynthesis; L-valine from pyruvate: step 1/4.</text>
</comment>
<dbReference type="GO" id="GO:0009099">
    <property type="term" value="P:L-valine biosynthetic process"/>
    <property type="evidence" value="ECO:0007669"/>
    <property type="project" value="TreeGrafter"/>
</dbReference>
<evidence type="ECO:0000259" key="13">
    <source>
        <dbReference type="Pfam" id="PF02775"/>
    </source>
</evidence>
<proteinExistence type="inferred from homology"/>
<dbReference type="AlphaFoldDB" id="A0A975PVG4"/>
<dbReference type="GO" id="GO:0000287">
    <property type="term" value="F:magnesium ion binding"/>
    <property type="evidence" value="ECO:0007669"/>
    <property type="project" value="InterPro"/>
</dbReference>
<dbReference type="CDD" id="cd07035">
    <property type="entry name" value="TPP_PYR_POX_like"/>
    <property type="match status" value="1"/>
</dbReference>
<evidence type="ECO:0000256" key="7">
    <source>
        <dbReference type="ARBA" id="ARBA00022827"/>
    </source>
</evidence>
<dbReference type="InterPro" id="IPR012001">
    <property type="entry name" value="Thiamin_PyroP_enz_TPP-bd_dom"/>
</dbReference>
<evidence type="ECO:0000256" key="10">
    <source>
        <dbReference type="ARBA" id="ARBA00048670"/>
    </source>
</evidence>
<evidence type="ECO:0000256" key="2">
    <source>
        <dbReference type="ARBA" id="ARBA00005025"/>
    </source>
</evidence>
<dbReference type="Gene3D" id="3.40.50.970">
    <property type="match status" value="2"/>
</dbReference>
<dbReference type="GO" id="GO:0003984">
    <property type="term" value="F:acetolactate synthase activity"/>
    <property type="evidence" value="ECO:0007669"/>
    <property type="project" value="UniProtKB-EC"/>
</dbReference>
<dbReference type="Gene3D" id="3.40.50.1220">
    <property type="entry name" value="TPP-binding domain"/>
    <property type="match status" value="1"/>
</dbReference>
<keyword evidence="16" id="KW-1185">Reference proteome</keyword>
<keyword evidence="9" id="KW-0100">Branched-chain amino acid biosynthesis</keyword>
<name>A0A975PVG4_9MYCO</name>
<dbReference type="InterPro" id="IPR029061">
    <property type="entry name" value="THDP-binding"/>
</dbReference>
<dbReference type="SUPFAM" id="SSF52518">
    <property type="entry name" value="Thiamin diphosphate-binding fold (THDP-binding)"/>
    <property type="match status" value="2"/>
</dbReference>
<evidence type="ECO:0000259" key="14">
    <source>
        <dbReference type="Pfam" id="PF02776"/>
    </source>
</evidence>
<dbReference type="GO" id="GO:0005948">
    <property type="term" value="C:acetolactate synthase complex"/>
    <property type="evidence" value="ECO:0007669"/>
    <property type="project" value="TreeGrafter"/>
</dbReference>
<dbReference type="InterPro" id="IPR029035">
    <property type="entry name" value="DHS-like_NAD/FAD-binding_dom"/>
</dbReference>
<dbReference type="PANTHER" id="PTHR18968:SF13">
    <property type="entry name" value="ACETOLACTATE SYNTHASE CATALYTIC SUBUNIT, MITOCHONDRIAL"/>
    <property type="match status" value="1"/>
</dbReference>